<keyword evidence="2" id="KW-1185">Reference proteome</keyword>
<organism evidence="1 2">
    <name type="scientific">Portunus trituberculatus</name>
    <name type="common">Swimming crab</name>
    <name type="synonym">Neptunus trituberculatus</name>
    <dbReference type="NCBI Taxonomy" id="210409"/>
    <lineage>
        <taxon>Eukaryota</taxon>
        <taxon>Metazoa</taxon>
        <taxon>Ecdysozoa</taxon>
        <taxon>Arthropoda</taxon>
        <taxon>Crustacea</taxon>
        <taxon>Multicrustacea</taxon>
        <taxon>Malacostraca</taxon>
        <taxon>Eumalacostraca</taxon>
        <taxon>Eucarida</taxon>
        <taxon>Decapoda</taxon>
        <taxon>Pleocyemata</taxon>
        <taxon>Brachyura</taxon>
        <taxon>Eubrachyura</taxon>
        <taxon>Portunoidea</taxon>
        <taxon>Portunidae</taxon>
        <taxon>Portuninae</taxon>
        <taxon>Portunus</taxon>
    </lineage>
</organism>
<proteinExistence type="predicted"/>
<gene>
    <name evidence="1" type="ORF">E2C01_018526</name>
</gene>
<comment type="caution">
    <text evidence="1">The sequence shown here is derived from an EMBL/GenBank/DDBJ whole genome shotgun (WGS) entry which is preliminary data.</text>
</comment>
<dbReference type="Proteomes" id="UP000324222">
    <property type="component" value="Unassembled WGS sequence"/>
</dbReference>
<dbReference type="EMBL" id="VSRR010001458">
    <property type="protein sequence ID" value="MPC25416.1"/>
    <property type="molecule type" value="Genomic_DNA"/>
</dbReference>
<name>A0A5B7DWQ7_PORTR</name>
<sequence length="120" mass="13377">MLLNPFRSYTLPSSFQRLIHLLTVEELTPVARAIMRMEFPSTHMATNLVLIDKVVGVDGHRFMDHISCPMEGAAPSWCNVTKFMTRSDVPRYTLVGKGAWLAGHNALLNPVCPSSDPTNH</sequence>
<accession>A0A5B7DWQ7</accession>
<reference evidence="1 2" key="1">
    <citation type="submission" date="2019-05" db="EMBL/GenBank/DDBJ databases">
        <title>Another draft genome of Portunus trituberculatus and its Hox gene families provides insights of decapod evolution.</title>
        <authorList>
            <person name="Jeong J.-H."/>
            <person name="Song I."/>
            <person name="Kim S."/>
            <person name="Choi T."/>
            <person name="Kim D."/>
            <person name="Ryu S."/>
            <person name="Kim W."/>
        </authorList>
    </citation>
    <scope>NUCLEOTIDE SEQUENCE [LARGE SCALE GENOMIC DNA]</scope>
    <source>
        <tissue evidence="1">Muscle</tissue>
    </source>
</reference>
<evidence type="ECO:0000313" key="2">
    <source>
        <dbReference type="Proteomes" id="UP000324222"/>
    </source>
</evidence>
<dbReference type="AlphaFoldDB" id="A0A5B7DWQ7"/>
<evidence type="ECO:0000313" key="1">
    <source>
        <dbReference type="EMBL" id="MPC25416.1"/>
    </source>
</evidence>
<protein>
    <submittedName>
        <fullName evidence="1">Uncharacterized protein</fullName>
    </submittedName>
</protein>